<evidence type="ECO:0000259" key="2">
    <source>
        <dbReference type="Pfam" id="PF17834"/>
    </source>
</evidence>
<evidence type="ECO:0000313" key="3">
    <source>
        <dbReference type="EMBL" id="KAI7748152.1"/>
    </source>
</evidence>
<dbReference type="AlphaFoldDB" id="A0AAD5GM63"/>
<feature type="region of interest" description="Disordered" evidence="1">
    <location>
        <begin position="51"/>
        <end position="94"/>
    </location>
</feature>
<proteinExistence type="predicted"/>
<gene>
    <name evidence="3" type="ORF">M8C21_024642</name>
</gene>
<reference evidence="3" key="1">
    <citation type="submission" date="2022-06" db="EMBL/GenBank/DDBJ databases">
        <title>Uncovering the hologenomic basis of an extraordinary plant invasion.</title>
        <authorList>
            <person name="Bieker V.C."/>
            <person name="Martin M.D."/>
            <person name="Gilbert T."/>
            <person name="Hodgins K."/>
            <person name="Battlay P."/>
            <person name="Petersen B."/>
            <person name="Wilson J."/>
        </authorList>
    </citation>
    <scope>NUCLEOTIDE SEQUENCE</scope>
    <source>
        <strain evidence="3">AA19_3_7</strain>
        <tissue evidence="3">Leaf</tissue>
    </source>
</reference>
<accession>A0AAD5GM63</accession>
<organism evidence="3 4">
    <name type="scientific">Ambrosia artemisiifolia</name>
    <name type="common">Common ragweed</name>
    <dbReference type="NCBI Taxonomy" id="4212"/>
    <lineage>
        <taxon>Eukaryota</taxon>
        <taxon>Viridiplantae</taxon>
        <taxon>Streptophyta</taxon>
        <taxon>Embryophyta</taxon>
        <taxon>Tracheophyta</taxon>
        <taxon>Spermatophyta</taxon>
        <taxon>Magnoliopsida</taxon>
        <taxon>eudicotyledons</taxon>
        <taxon>Gunneridae</taxon>
        <taxon>Pentapetalae</taxon>
        <taxon>asterids</taxon>
        <taxon>campanulids</taxon>
        <taxon>Asterales</taxon>
        <taxon>Asteraceae</taxon>
        <taxon>Asteroideae</taxon>
        <taxon>Heliantheae alliance</taxon>
        <taxon>Heliantheae</taxon>
        <taxon>Ambrosia</taxon>
    </lineage>
</organism>
<comment type="caution">
    <text evidence="3">The sequence shown here is derived from an EMBL/GenBank/DDBJ whole genome shotgun (WGS) entry which is preliminary data.</text>
</comment>
<evidence type="ECO:0000256" key="1">
    <source>
        <dbReference type="SAM" id="MobiDB-lite"/>
    </source>
</evidence>
<name>A0AAD5GM63_AMBAR</name>
<protein>
    <recommendedName>
        <fullName evidence="2">Beta-galactosidase beta-sandwich domain-containing protein</fullName>
    </recommendedName>
</protein>
<dbReference type="Proteomes" id="UP001206925">
    <property type="component" value="Unassembled WGS sequence"/>
</dbReference>
<evidence type="ECO:0000313" key="4">
    <source>
        <dbReference type="Proteomes" id="UP001206925"/>
    </source>
</evidence>
<dbReference type="EMBL" id="JAMZMK010006593">
    <property type="protein sequence ID" value="KAI7748152.1"/>
    <property type="molecule type" value="Genomic_DNA"/>
</dbReference>
<keyword evidence="4" id="KW-1185">Reference proteome</keyword>
<feature type="domain" description="Beta-galactosidase beta-sandwich" evidence="2">
    <location>
        <begin position="8"/>
        <end position="46"/>
    </location>
</feature>
<dbReference type="Pfam" id="PF17834">
    <property type="entry name" value="GHD"/>
    <property type="match status" value="1"/>
</dbReference>
<feature type="compositionally biased region" description="Pro residues" evidence="1">
    <location>
        <begin position="56"/>
        <end position="66"/>
    </location>
</feature>
<sequence>MSLGNLQQAHVFSSESGHCEAFLANYNPNDAAKVMFNNMHYTLPPWLFRHEERTSHPPPLKPPSPPFSRRNPRSRGRLPQPSPPPPSGKISNHTTLEQSICRFVPLLFHGTLI</sequence>
<dbReference type="InterPro" id="IPR041392">
    <property type="entry name" value="GHD"/>
</dbReference>